<organism evidence="1 2">
    <name type="scientific">Parathielavia appendiculata</name>
    <dbReference type="NCBI Taxonomy" id="2587402"/>
    <lineage>
        <taxon>Eukaryota</taxon>
        <taxon>Fungi</taxon>
        <taxon>Dikarya</taxon>
        <taxon>Ascomycota</taxon>
        <taxon>Pezizomycotina</taxon>
        <taxon>Sordariomycetes</taxon>
        <taxon>Sordariomycetidae</taxon>
        <taxon>Sordariales</taxon>
        <taxon>Chaetomiaceae</taxon>
        <taxon>Parathielavia</taxon>
    </lineage>
</organism>
<evidence type="ECO:0000313" key="2">
    <source>
        <dbReference type="Proteomes" id="UP001302602"/>
    </source>
</evidence>
<dbReference type="EMBL" id="MU853229">
    <property type="protein sequence ID" value="KAK4123049.1"/>
    <property type="molecule type" value="Genomic_DNA"/>
</dbReference>
<dbReference type="GeneID" id="87829776"/>
<keyword evidence="2" id="KW-1185">Reference proteome</keyword>
<reference evidence="1" key="2">
    <citation type="submission" date="2023-05" db="EMBL/GenBank/DDBJ databases">
        <authorList>
            <consortium name="Lawrence Berkeley National Laboratory"/>
            <person name="Steindorff A."/>
            <person name="Hensen N."/>
            <person name="Bonometti L."/>
            <person name="Westerberg I."/>
            <person name="Brannstrom I.O."/>
            <person name="Guillou S."/>
            <person name="Cros-Aarteil S."/>
            <person name="Calhoun S."/>
            <person name="Haridas S."/>
            <person name="Kuo A."/>
            <person name="Mondo S."/>
            <person name="Pangilinan J."/>
            <person name="Riley R."/>
            <person name="Labutti K."/>
            <person name="Andreopoulos B."/>
            <person name="Lipzen A."/>
            <person name="Chen C."/>
            <person name="Yanf M."/>
            <person name="Daum C."/>
            <person name="Ng V."/>
            <person name="Clum A."/>
            <person name="Ohm R."/>
            <person name="Martin F."/>
            <person name="Silar P."/>
            <person name="Natvig D."/>
            <person name="Lalanne C."/>
            <person name="Gautier V."/>
            <person name="Ament-Velasquez S.L."/>
            <person name="Kruys A."/>
            <person name="Hutchinson M.I."/>
            <person name="Powell A.J."/>
            <person name="Barry K."/>
            <person name="Miller A.N."/>
            <person name="Grigoriev I.V."/>
            <person name="Debuchy R."/>
            <person name="Gladieux P."/>
            <person name="Thoren M.H."/>
            <person name="Johannesson H."/>
        </authorList>
    </citation>
    <scope>NUCLEOTIDE SEQUENCE</scope>
    <source>
        <strain evidence="1">CBS 731.68</strain>
    </source>
</reference>
<protein>
    <submittedName>
        <fullName evidence="1">Uncharacterized protein</fullName>
    </submittedName>
</protein>
<sequence length="160" mass="17307">MCIQTGKPCRWFCSVGAAAAADPFCPDYDPVRGAVHANCCDHPRIVCCGNHEEDGHDGAGTTGGARHCPGGGRFPVPIQAVYCGNPEYAGQPEVRGSCVLQRLVKIEWHDIFEEACVVCEWKLSGAESYDDMSEYEAPVWAGLGIGLHWLSGRGIRLLED</sequence>
<dbReference type="Proteomes" id="UP001302602">
    <property type="component" value="Unassembled WGS sequence"/>
</dbReference>
<proteinExistence type="predicted"/>
<gene>
    <name evidence="1" type="ORF">N657DRAFT_645771</name>
</gene>
<dbReference type="RefSeq" id="XP_062646820.1">
    <property type="nucleotide sequence ID" value="XM_062793007.1"/>
</dbReference>
<reference evidence="1" key="1">
    <citation type="journal article" date="2023" name="Mol. Phylogenet. Evol.">
        <title>Genome-scale phylogeny and comparative genomics of the fungal order Sordariales.</title>
        <authorList>
            <person name="Hensen N."/>
            <person name="Bonometti L."/>
            <person name="Westerberg I."/>
            <person name="Brannstrom I.O."/>
            <person name="Guillou S."/>
            <person name="Cros-Aarteil S."/>
            <person name="Calhoun S."/>
            <person name="Haridas S."/>
            <person name="Kuo A."/>
            <person name="Mondo S."/>
            <person name="Pangilinan J."/>
            <person name="Riley R."/>
            <person name="LaButti K."/>
            <person name="Andreopoulos B."/>
            <person name="Lipzen A."/>
            <person name="Chen C."/>
            <person name="Yan M."/>
            <person name="Daum C."/>
            <person name="Ng V."/>
            <person name="Clum A."/>
            <person name="Steindorff A."/>
            <person name="Ohm R.A."/>
            <person name="Martin F."/>
            <person name="Silar P."/>
            <person name="Natvig D.O."/>
            <person name="Lalanne C."/>
            <person name="Gautier V."/>
            <person name="Ament-Velasquez S.L."/>
            <person name="Kruys A."/>
            <person name="Hutchinson M.I."/>
            <person name="Powell A.J."/>
            <person name="Barry K."/>
            <person name="Miller A.N."/>
            <person name="Grigoriev I.V."/>
            <person name="Debuchy R."/>
            <person name="Gladieux P."/>
            <person name="Hiltunen Thoren M."/>
            <person name="Johannesson H."/>
        </authorList>
    </citation>
    <scope>NUCLEOTIDE SEQUENCE</scope>
    <source>
        <strain evidence="1">CBS 731.68</strain>
    </source>
</reference>
<dbReference type="AlphaFoldDB" id="A0AAN6TYM8"/>
<comment type="caution">
    <text evidence="1">The sequence shown here is derived from an EMBL/GenBank/DDBJ whole genome shotgun (WGS) entry which is preliminary data.</text>
</comment>
<name>A0AAN6TYM8_9PEZI</name>
<evidence type="ECO:0000313" key="1">
    <source>
        <dbReference type="EMBL" id="KAK4123049.1"/>
    </source>
</evidence>
<accession>A0AAN6TYM8</accession>